<dbReference type="AlphaFoldDB" id="A0ABD2LZQ5"/>
<dbReference type="SUPFAM" id="SSF51306">
    <property type="entry name" value="LexA/Signal peptidase"/>
    <property type="match status" value="1"/>
</dbReference>
<organism evidence="7 8">
    <name type="scientific">Heterodera trifolii</name>
    <dbReference type="NCBI Taxonomy" id="157864"/>
    <lineage>
        <taxon>Eukaryota</taxon>
        <taxon>Metazoa</taxon>
        <taxon>Ecdysozoa</taxon>
        <taxon>Nematoda</taxon>
        <taxon>Chromadorea</taxon>
        <taxon>Rhabditida</taxon>
        <taxon>Tylenchina</taxon>
        <taxon>Tylenchomorpha</taxon>
        <taxon>Tylenchoidea</taxon>
        <taxon>Heteroderidae</taxon>
        <taxon>Heteroderinae</taxon>
        <taxon>Heterodera</taxon>
    </lineage>
</organism>
<dbReference type="InterPro" id="IPR019533">
    <property type="entry name" value="Peptidase_S26"/>
</dbReference>
<name>A0ABD2LZQ5_9BILA</name>
<feature type="chain" id="PRO_5044895456" description="Mitochondrial inner membrane protease subunit 1" evidence="6">
    <location>
        <begin position="21"/>
        <end position="140"/>
    </location>
</feature>
<keyword evidence="8" id="KW-1185">Reference proteome</keyword>
<accession>A0ABD2LZQ5</accession>
<dbReference type="PANTHER" id="PTHR12383:SF16">
    <property type="entry name" value="MITOCHONDRIAL INNER MEMBRANE PROTEASE SUBUNIT 1"/>
    <property type="match status" value="1"/>
</dbReference>
<reference evidence="7 8" key="1">
    <citation type="submission" date="2024-10" db="EMBL/GenBank/DDBJ databases">
        <authorList>
            <person name="Kim D."/>
        </authorList>
    </citation>
    <scope>NUCLEOTIDE SEQUENCE [LARGE SCALE GENOMIC DNA]</scope>
    <source>
        <strain evidence="7">BH-2024</strain>
    </source>
</reference>
<protein>
    <recommendedName>
        <fullName evidence="9">Mitochondrial inner membrane protease subunit 1</fullName>
    </recommendedName>
</protein>
<evidence type="ECO:0000256" key="5">
    <source>
        <dbReference type="ARBA" id="ARBA00023136"/>
    </source>
</evidence>
<dbReference type="Gene3D" id="2.10.109.10">
    <property type="entry name" value="Umud Fragment, subunit A"/>
    <property type="match status" value="1"/>
</dbReference>
<sequence>MTLKLVGNLFLGACIGQVFSQRIGALIRCQGDSMRPTFCNGDILWARVWDPNDGLRPGDVVCLVDPTNANQYVLKRVSAVHENSRPSDPLAGRIEVRGDNATNSVDSRDYGPVPAGLVCYRVSVRLFPLNRRRKIETAII</sequence>
<feature type="signal peptide" evidence="6">
    <location>
        <begin position="1"/>
        <end position="20"/>
    </location>
</feature>
<gene>
    <name evidence="7" type="ORF">niasHT_001155</name>
</gene>
<comment type="subcellular location">
    <subcellularLocation>
        <location evidence="1">Mitochondrion inner membrane</location>
    </subcellularLocation>
</comment>
<keyword evidence="4" id="KW-0496">Mitochondrion</keyword>
<proteinExistence type="predicted"/>
<evidence type="ECO:0000256" key="4">
    <source>
        <dbReference type="ARBA" id="ARBA00023128"/>
    </source>
</evidence>
<evidence type="ECO:0000256" key="6">
    <source>
        <dbReference type="SAM" id="SignalP"/>
    </source>
</evidence>
<evidence type="ECO:0000256" key="2">
    <source>
        <dbReference type="ARBA" id="ARBA00022792"/>
    </source>
</evidence>
<evidence type="ECO:0000313" key="7">
    <source>
        <dbReference type="EMBL" id="KAL3120342.1"/>
    </source>
</evidence>
<keyword evidence="3" id="KW-0378">Hydrolase</keyword>
<evidence type="ECO:0008006" key="9">
    <source>
        <dbReference type="Google" id="ProtNLM"/>
    </source>
</evidence>
<dbReference type="Proteomes" id="UP001620626">
    <property type="component" value="Unassembled WGS sequence"/>
</dbReference>
<dbReference type="GO" id="GO:0005743">
    <property type="term" value="C:mitochondrial inner membrane"/>
    <property type="evidence" value="ECO:0007669"/>
    <property type="project" value="UniProtKB-SubCell"/>
</dbReference>
<evidence type="ECO:0000256" key="3">
    <source>
        <dbReference type="ARBA" id="ARBA00022801"/>
    </source>
</evidence>
<keyword evidence="2" id="KW-0999">Mitochondrion inner membrane</keyword>
<dbReference type="PANTHER" id="PTHR12383">
    <property type="entry name" value="PROTEASE FAMILY S26 MITOCHONDRIAL INNER MEMBRANE PROTEASE-RELATED"/>
    <property type="match status" value="1"/>
</dbReference>
<dbReference type="InterPro" id="IPR036286">
    <property type="entry name" value="LexA/Signal_pep-like_sf"/>
</dbReference>
<dbReference type="EMBL" id="JBICBT010000214">
    <property type="protein sequence ID" value="KAL3120342.1"/>
    <property type="molecule type" value="Genomic_DNA"/>
</dbReference>
<dbReference type="GO" id="GO:0016787">
    <property type="term" value="F:hydrolase activity"/>
    <property type="evidence" value="ECO:0007669"/>
    <property type="project" value="UniProtKB-KW"/>
</dbReference>
<dbReference type="CDD" id="cd06530">
    <property type="entry name" value="S26_SPase_I"/>
    <property type="match status" value="1"/>
</dbReference>
<comment type="caution">
    <text evidence="7">The sequence shown here is derived from an EMBL/GenBank/DDBJ whole genome shotgun (WGS) entry which is preliminary data.</text>
</comment>
<dbReference type="InterPro" id="IPR052064">
    <property type="entry name" value="Mito_IMP1_subunit"/>
</dbReference>
<evidence type="ECO:0000256" key="1">
    <source>
        <dbReference type="ARBA" id="ARBA00004273"/>
    </source>
</evidence>
<evidence type="ECO:0000313" key="8">
    <source>
        <dbReference type="Proteomes" id="UP001620626"/>
    </source>
</evidence>
<keyword evidence="5" id="KW-0472">Membrane</keyword>
<keyword evidence="6" id="KW-0732">Signal</keyword>